<organism evidence="1 2">
    <name type="scientific">Reticulibacter mediterranei</name>
    <dbReference type="NCBI Taxonomy" id="2778369"/>
    <lineage>
        <taxon>Bacteria</taxon>
        <taxon>Bacillati</taxon>
        <taxon>Chloroflexota</taxon>
        <taxon>Ktedonobacteria</taxon>
        <taxon>Ktedonobacterales</taxon>
        <taxon>Reticulibacteraceae</taxon>
        <taxon>Reticulibacter</taxon>
    </lineage>
</organism>
<evidence type="ECO:0000313" key="1">
    <source>
        <dbReference type="EMBL" id="GHP00929.1"/>
    </source>
</evidence>
<dbReference type="AlphaFoldDB" id="A0A8J3N9L5"/>
<protein>
    <submittedName>
        <fullName evidence="1">Uncharacterized protein</fullName>
    </submittedName>
</protein>
<evidence type="ECO:0000313" key="2">
    <source>
        <dbReference type="Proteomes" id="UP000597444"/>
    </source>
</evidence>
<sequence>MVTDQRNGTLEEGVQEQPLEPYARELEIRQIAATLLRAVWNGIEAEYLSKYRMTIWTQFEERVGAASRMTNSLLAFLSKLAMSMQVAEIGRDATERLHVELVLAGKYGSPGEILAALRRDPQICVMLLRIQKEQERIKE</sequence>
<name>A0A8J3N9L5_9CHLR</name>
<dbReference type="EMBL" id="BNJK01000003">
    <property type="protein sequence ID" value="GHP00929.1"/>
    <property type="molecule type" value="Genomic_DNA"/>
</dbReference>
<proteinExistence type="predicted"/>
<keyword evidence="2" id="KW-1185">Reference proteome</keyword>
<dbReference type="RefSeq" id="WP_220211496.1">
    <property type="nucleotide sequence ID" value="NZ_BNJK01000003.1"/>
</dbReference>
<dbReference type="Proteomes" id="UP000597444">
    <property type="component" value="Unassembled WGS sequence"/>
</dbReference>
<gene>
    <name evidence="1" type="ORF">KSF_109760</name>
</gene>
<accession>A0A8J3N9L5</accession>
<comment type="caution">
    <text evidence="1">The sequence shown here is derived from an EMBL/GenBank/DDBJ whole genome shotgun (WGS) entry which is preliminary data.</text>
</comment>
<reference evidence="1" key="1">
    <citation type="submission" date="2020-10" db="EMBL/GenBank/DDBJ databases">
        <title>Taxonomic study of unclassified bacteria belonging to the class Ktedonobacteria.</title>
        <authorList>
            <person name="Yabe S."/>
            <person name="Wang C.M."/>
            <person name="Zheng Y."/>
            <person name="Sakai Y."/>
            <person name="Cavaletti L."/>
            <person name="Monciardini P."/>
            <person name="Donadio S."/>
        </authorList>
    </citation>
    <scope>NUCLEOTIDE SEQUENCE</scope>
    <source>
        <strain evidence="1">ID150040</strain>
    </source>
</reference>